<evidence type="ECO:0000256" key="1">
    <source>
        <dbReference type="ARBA" id="ARBA00022737"/>
    </source>
</evidence>
<evidence type="ECO:0000256" key="2">
    <source>
        <dbReference type="ARBA" id="ARBA00022803"/>
    </source>
</evidence>
<dbReference type="PROSITE" id="PS50005">
    <property type="entry name" value="TPR"/>
    <property type="match status" value="2"/>
</dbReference>
<evidence type="ECO:0000256" key="4">
    <source>
        <dbReference type="ARBA" id="ARBA00040133"/>
    </source>
</evidence>
<dbReference type="InterPro" id="IPR051966">
    <property type="entry name" value="RPAP3"/>
</dbReference>
<keyword evidence="9" id="KW-1185">Reference proteome</keyword>
<protein>
    <recommendedName>
        <fullName evidence="4">RNA polymerase II-associated protein 3</fullName>
    </recommendedName>
</protein>
<name>A0A9J6C4N4_POLVA</name>
<keyword evidence="2 5" id="KW-0802">TPR repeat</keyword>
<dbReference type="PANTHER" id="PTHR46423:SF1">
    <property type="entry name" value="RNA POLYMERASE II-ASSOCIATED PROTEIN 3"/>
    <property type="match status" value="1"/>
</dbReference>
<dbReference type="PANTHER" id="PTHR46423">
    <property type="entry name" value="RNA POLYMERASE II-ASSOCIATED PROTEIN 3"/>
    <property type="match status" value="1"/>
</dbReference>
<keyword evidence="1" id="KW-0677">Repeat</keyword>
<dbReference type="Pfam" id="PF13877">
    <property type="entry name" value="RPAP3_C"/>
    <property type="match status" value="1"/>
</dbReference>
<evidence type="ECO:0000256" key="3">
    <source>
        <dbReference type="ARBA" id="ARBA00038275"/>
    </source>
</evidence>
<dbReference type="SUPFAM" id="SSF48452">
    <property type="entry name" value="TPR-like"/>
    <property type="match status" value="1"/>
</dbReference>
<dbReference type="Proteomes" id="UP001107558">
    <property type="component" value="Chromosome 2"/>
</dbReference>
<accession>A0A9J6C4N4</accession>
<dbReference type="AlphaFoldDB" id="A0A9J6C4N4"/>
<feature type="domain" description="RNA-polymerase II-associated protein 3-like C-terminal" evidence="7">
    <location>
        <begin position="358"/>
        <end position="448"/>
    </location>
</feature>
<dbReference type="InterPro" id="IPR019734">
    <property type="entry name" value="TPR_rpt"/>
</dbReference>
<dbReference type="InterPro" id="IPR011990">
    <property type="entry name" value="TPR-like_helical_dom_sf"/>
</dbReference>
<dbReference type="SMART" id="SM00028">
    <property type="entry name" value="TPR"/>
    <property type="match status" value="3"/>
</dbReference>
<comment type="similarity">
    <text evidence="3">Belongs to the RPAP3 family.</text>
</comment>
<dbReference type="InterPro" id="IPR025986">
    <property type="entry name" value="RPAP3-like_C"/>
</dbReference>
<evidence type="ECO:0000256" key="5">
    <source>
        <dbReference type="PROSITE-ProRule" id="PRU00339"/>
    </source>
</evidence>
<feature type="coiled-coil region" evidence="6">
    <location>
        <begin position="12"/>
        <end position="46"/>
    </location>
</feature>
<feature type="repeat" description="TPR" evidence="5">
    <location>
        <begin position="93"/>
        <end position="126"/>
    </location>
</feature>
<gene>
    <name evidence="8" type="ORF">PVAND_006616</name>
</gene>
<sequence length="481" mass="56397">MADKSIEVQYQVRQNVAEIQDELRNIKKFEEEMKEKEQKIRENMCTSKQEKRVSIPIRSNVDEFSKFSEESINKMMKMSVSDEDDLAQDKRIANEYKERGSKFFKSKDYENAIKMYSSAIATYNQDSIYYSNRSQCYINLEKFSEAIDDANKAIKLDSKSQKPYYRRTIAYEKIGENINALKSCQEWMEVLPDDQLAKSTYDRIHNKIIENNKEREKEKIKWSKYPKKTNFIEKSSHLQSNKLLMKVPIQMKKSHSPIPDDIIDKLFNNNTGEHVAEIETDSKLFKSNFLQKTFNNNINKPSPVRSQSLTPKEKTKVNETNEILKASSSNMQEKITSEIPSIEDLELLKTSYKNFSLPTSGPQFYQSWKEMSDNMKFIYLKTISENSECMSIGMLIGAQLDSNLLSEIIHIIYKYFLHFKINYIHLLDELRKNSELTILALFMENDDKNKLNELLNLSSQDNVNDHTNNEIIKKIKNSFQI</sequence>
<evidence type="ECO:0000259" key="7">
    <source>
        <dbReference type="Pfam" id="PF13877"/>
    </source>
</evidence>
<dbReference type="GO" id="GO:0101031">
    <property type="term" value="C:protein folding chaperone complex"/>
    <property type="evidence" value="ECO:0007669"/>
    <property type="project" value="TreeGrafter"/>
</dbReference>
<comment type="caution">
    <text evidence="8">The sequence shown here is derived from an EMBL/GenBank/DDBJ whole genome shotgun (WGS) entry which is preliminary data.</text>
</comment>
<evidence type="ECO:0000313" key="9">
    <source>
        <dbReference type="Proteomes" id="UP001107558"/>
    </source>
</evidence>
<dbReference type="Gene3D" id="1.25.40.10">
    <property type="entry name" value="Tetratricopeptide repeat domain"/>
    <property type="match status" value="1"/>
</dbReference>
<evidence type="ECO:0000313" key="8">
    <source>
        <dbReference type="EMBL" id="KAG5676808.1"/>
    </source>
</evidence>
<proteinExistence type="inferred from homology"/>
<feature type="repeat" description="TPR" evidence="5">
    <location>
        <begin position="127"/>
        <end position="160"/>
    </location>
</feature>
<reference evidence="8" key="1">
    <citation type="submission" date="2021-03" db="EMBL/GenBank/DDBJ databases">
        <title>Chromosome level genome of the anhydrobiotic midge Polypedilum vanderplanki.</title>
        <authorList>
            <person name="Yoshida Y."/>
            <person name="Kikawada T."/>
            <person name="Gusev O."/>
        </authorList>
    </citation>
    <scope>NUCLEOTIDE SEQUENCE</scope>
    <source>
        <strain evidence="8">NIAS01</strain>
        <tissue evidence="8">Whole body or cell culture</tissue>
    </source>
</reference>
<organism evidence="8 9">
    <name type="scientific">Polypedilum vanderplanki</name>
    <name type="common">Sleeping chironomid midge</name>
    <dbReference type="NCBI Taxonomy" id="319348"/>
    <lineage>
        <taxon>Eukaryota</taxon>
        <taxon>Metazoa</taxon>
        <taxon>Ecdysozoa</taxon>
        <taxon>Arthropoda</taxon>
        <taxon>Hexapoda</taxon>
        <taxon>Insecta</taxon>
        <taxon>Pterygota</taxon>
        <taxon>Neoptera</taxon>
        <taxon>Endopterygota</taxon>
        <taxon>Diptera</taxon>
        <taxon>Nematocera</taxon>
        <taxon>Chironomoidea</taxon>
        <taxon>Chironomidae</taxon>
        <taxon>Chironominae</taxon>
        <taxon>Polypedilum</taxon>
        <taxon>Polypedilum</taxon>
    </lineage>
</organism>
<dbReference type="OrthoDB" id="2942533at2759"/>
<keyword evidence="6" id="KW-0175">Coiled coil</keyword>
<evidence type="ECO:0000256" key="6">
    <source>
        <dbReference type="SAM" id="Coils"/>
    </source>
</evidence>
<dbReference type="EMBL" id="JADBJN010000002">
    <property type="protein sequence ID" value="KAG5676808.1"/>
    <property type="molecule type" value="Genomic_DNA"/>
</dbReference>